<dbReference type="InterPro" id="IPR036682">
    <property type="entry name" value="OS_D_A10/PebIII_sf"/>
</dbReference>
<dbReference type="Gene3D" id="1.10.2080.10">
    <property type="entry name" value="Insect odorant-binding protein A10/Ejaculatory bulb-specific protein 3"/>
    <property type="match status" value="1"/>
</dbReference>
<name>A0A1B0DNG8_PHLPP</name>
<evidence type="ECO:0000313" key="1">
    <source>
        <dbReference type="EnsemblMetazoa" id="PPAI010013-PA"/>
    </source>
</evidence>
<organism evidence="1 2">
    <name type="scientific">Phlebotomus papatasi</name>
    <name type="common">Sandfly</name>
    <dbReference type="NCBI Taxonomy" id="29031"/>
    <lineage>
        <taxon>Eukaryota</taxon>
        <taxon>Metazoa</taxon>
        <taxon>Ecdysozoa</taxon>
        <taxon>Arthropoda</taxon>
        <taxon>Hexapoda</taxon>
        <taxon>Insecta</taxon>
        <taxon>Pterygota</taxon>
        <taxon>Neoptera</taxon>
        <taxon>Endopterygota</taxon>
        <taxon>Diptera</taxon>
        <taxon>Nematocera</taxon>
        <taxon>Psychodoidea</taxon>
        <taxon>Psychodidae</taxon>
        <taxon>Phlebotomus</taxon>
        <taxon>Phlebotomus</taxon>
    </lineage>
</organism>
<accession>A0A1B0DNG8</accession>
<evidence type="ECO:0000313" key="2">
    <source>
        <dbReference type="Proteomes" id="UP000092462"/>
    </source>
</evidence>
<protein>
    <submittedName>
        <fullName evidence="1">Uncharacterized protein</fullName>
    </submittedName>
</protein>
<dbReference type="EMBL" id="AJVK01017539">
    <property type="status" value="NOT_ANNOTATED_CDS"/>
    <property type="molecule type" value="Genomic_DNA"/>
</dbReference>
<dbReference type="PANTHER" id="PTHR11257:SF8">
    <property type="entry name" value="GEO08457P1"/>
    <property type="match status" value="1"/>
</dbReference>
<dbReference type="Proteomes" id="UP000092462">
    <property type="component" value="Unassembled WGS sequence"/>
</dbReference>
<dbReference type="PANTHER" id="PTHR11257">
    <property type="entry name" value="CHEMOSENSORY PROTEIN-RELATED"/>
    <property type="match status" value="1"/>
</dbReference>
<dbReference type="AlphaFoldDB" id="A0A1B0DNG8"/>
<dbReference type="EnsemblMetazoa" id="PPAI010013-RA">
    <property type="protein sequence ID" value="PPAI010013-PA"/>
    <property type="gene ID" value="PPAI010013"/>
</dbReference>
<dbReference type="EMBL" id="AJVK01017540">
    <property type="status" value="NOT_ANNOTATED_CDS"/>
    <property type="molecule type" value="Genomic_DNA"/>
</dbReference>
<dbReference type="Pfam" id="PF03392">
    <property type="entry name" value="OS-D"/>
    <property type="match status" value="1"/>
</dbReference>
<proteinExistence type="predicted"/>
<dbReference type="SUPFAM" id="SSF100910">
    <property type="entry name" value="Chemosensory protein Csp2"/>
    <property type="match status" value="1"/>
</dbReference>
<dbReference type="InterPro" id="IPR005055">
    <property type="entry name" value="A10/PebIII"/>
</dbReference>
<keyword evidence="2" id="KW-1185">Reference proteome</keyword>
<dbReference type="VEuPathDB" id="VectorBase:PPAI010013"/>
<reference evidence="1" key="1">
    <citation type="submission" date="2022-08" db="UniProtKB">
        <authorList>
            <consortium name="EnsemblMetazoa"/>
        </authorList>
    </citation>
    <scope>IDENTIFICATION</scope>
    <source>
        <strain evidence="1">Israel</strain>
    </source>
</reference>
<dbReference type="VEuPathDB" id="VectorBase:PPAPM1_008372"/>
<sequence length="148" mass="16900">MSNGFVCLQILLLCLFVQKIHTDDKNITRLLNNQLIVSRQIMCVLEKSPCDQLGRQLKAALPEVILRNCRNCSPQQAQNAQKLTNFLQTRYPDVWSMLIRKYRGDLLLIGAEHEFVQSCGKTQTCHLTSKHKLGEQSIRTGAPSPLHW</sequence>